<sequence>MTLTWSASELLTGKKFQDKGLLIAFKNGKQSYSSVTVPRPDADIIMTLPEPAAEYLVEVNIGTMGNTSGDIVLQWDVTGDATVYRTTQAMTLPASTSSDTNLLTVSQSVSAQPSGTAMAPAPCAVREKMLVFTDAEPSILTLWWAQNTSSTTSSSVTDYGWAVARQLS</sequence>
<accession>A0ABU2AI15</accession>
<comment type="caution">
    <text evidence="1">The sequence shown here is derived from an EMBL/GenBank/DDBJ whole genome shotgun (WGS) entry which is preliminary data.</text>
</comment>
<keyword evidence="2" id="KW-1185">Reference proteome</keyword>
<reference evidence="1 2" key="1">
    <citation type="submission" date="2023-07" db="EMBL/GenBank/DDBJ databases">
        <title>Sequencing the genomes of 1000 actinobacteria strains.</title>
        <authorList>
            <person name="Klenk H.-P."/>
        </authorList>
    </citation>
    <scope>NUCLEOTIDE SEQUENCE [LARGE SCALE GENOMIC DNA]</scope>
    <source>
        <strain evidence="1 2">DSM 44724</strain>
    </source>
</reference>
<dbReference type="Proteomes" id="UP001183604">
    <property type="component" value="Unassembled WGS sequence"/>
</dbReference>
<dbReference type="RefSeq" id="WP_310283859.1">
    <property type="nucleotide sequence ID" value="NZ_BAAAOM010000002.1"/>
</dbReference>
<protein>
    <submittedName>
        <fullName evidence="1">Uncharacterized protein</fullName>
    </submittedName>
</protein>
<evidence type="ECO:0000313" key="1">
    <source>
        <dbReference type="EMBL" id="MDR7336848.1"/>
    </source>
</evidence>
<name>A0ABU2AI15_9ACTN</name>
<evidence type="ECO:0000313" key="2">
    <source>
        <dbReference type="Proteomes" id="UP001183604"/>
    </source>
</evidence>
<organism evidence="1 2">
    <name type="scientific">Glycomyces lechevalierae</name>
    <dbReference type="NCBI Taxonomy" id="256034"/>
    <lineage>
        <taxon>Bacteria</taxon>
        <taxon>Bacillati</taxon>
        <taxon>Actinomycetota</taxon>
        <taxon>Actinomycetes</taxon>
        <taxon>Glycomycetales</taxon>
        <taxon>Glycomycetaceae</taxon>
        <taxon>Glycomyces</taxon>
    </lineage>
</organism>
<gene>
    <name evidence="1" type="ORF">J2S69_000567</name>
</gene>
<dbReference type="EMBL" id="JAVDYD010000001">
    <property type="protein sequence ID" value="MDR7336848.1"/>
    <property type="molecule type" value="Genomic_DNA"/>
</dbReference>
<proteinExistence type="predicted"/>